<evidence type="ECO:0000256" key="6">
    <source>
        <dbReference type="ARBA" id="ARBA00023033"/>
    </source>
</evidence>
<name>A0A921SX48_9MICO</name>
<feature type="domain" description="Acyl-CoA dehydrogenase C-terminal" evidence="17">
    <location>
        <begin position="244"/>
        <end position="379"/>
    </location>
</feature>
<dbReference type="InterPro" id="IPR006091">
    <property type="entry name" value="Acyl-CoA_Oxase/DH_mid-dom"/>
</dbReference>
<dbReference type="GO" id="GO:0006552">
    <property type="term" value="P:L-leucine catabolic process"/>
    <property type="evidence" value="ECO:0007669"/>
    <property type="project" value="TreeGrafter"/>
</dbReference>
<comment type="catalytic activity">
    <reaction evidence="11">
        <text>dibenzothiophene + FMNH2 + O2 = dibenzothiophene 5-oxide + FMN + H2O + H(+)</text>
        <dbReference type="Rhea" id="RHEA:49076"/>
        <dbReference type="ChEBI" id="CHEBI:15377"/>
        <dbReference type="ChEBI" id="CHEBI:15378"/>
        <dbReference type="ChEBI" id="CHEBI:15379"/>
        <dbReference type="ChEBI" id="CHEBI:23681"/>
        <dbReference type="ChEBI" id="CHEBI:23683"/>
        <dbReference type="ChEBI" id="CHEBI:57618"/>
        <dbReference type="ChEBI" id="CHEBI:58210"/>
    </reaction>
</comment>
<dbReference type="GO" id="GO:0005737">
    <property type="term" value="C:cytoplasm"/>
    <property type="evidence" value="ECO:0007669"/>
    <property type="project" value="UniProtKB-SubCell"/>
</dbReference>
<dbReference type="GO" id="GO:0050660">
    <property type="term" value="F:flavin adenine dinucleotide binding"/>
    <property type="evidence" value="ECO:0007669"/>
    <property type="project" value="InterPro"/>
</dbReference>
<comment type="catalytic activity">
    <reaction evidence="12">
        <text>dibenzothiophene 5-oxide + FMNH2 + O2 = dibenzothiophene 5,5-dioxide + FMN + H2O + H(+)</text>
        <dbReference type="Rhea" id="RHEA:49080"/>
        <dbReference type="ChEBI" id="CHEBI:15377"/>
        <dbReference type="ChEBI" id="CHEBI:15378"/>
        <dbReference type="ChEBI" id="CHEBI:15379"/>
        <dbReference type="ChEBI" id="CHEBI:23683"/>
        <dbReference type="ChEBI" id="CHEBI:57618"/>
        <dbReference type="ChEBI" id="CHEBI:58210"/>
        <dbReference type="ChEBI" id="CHEBI:90356"/>
    </reaction>
</comment>
<feature type="region of interest" description="Disordered" evidence="14">
    <location>
        <begin position="399"/>
        <end position="422"/>
    </location>
</feature>
<evidence type="ECO:0000256" key="7">
    <source>
        <dbReference type="ARBA" id="ARBA00034307"/>
    </source>
</evidence>
<keyword evidence="4" id="KW-0547">Nucleotide-binding</keyword>
<dbReference type="PANTHER" id="PTHR43884">
    <property type="entry name" value="ACYL-COA DEHYDROGENASE"/>
    <property type="match status" value="1"/>
</dbReference>
<feature type="domain" description="Acyl-CoA oxidase/dehydrogenase middle" evidence="15">
    <location>
        <begin position="136"/>
        <end position="214"/>
    </location>
</feature>
<dbReference type="Gene3D" id="1.20.140.10">
    <property type="entry name" value="Butyryl-CoA Dehydrogenase, subunit A, domain 3"/>
    <property type="match status" value="1"/>
</dbReference>
<feature type="compositionally biased region" description="Pro residues" evidence="14">
    <location>
        <begin position="413"/>
        <end position="422"/>
    </location>
</feature>
<evidence type="ECO:0000256" key="11">
    <source>
        <dbReference type="ARBA" id="ARBA00047859"/>
    </source>
</evidence>
<evidence type="ECO:0000313" key="19">
    <source>
        <dbReference type="Proteomes" id="UP000742460"/>
    </source>
</evidence>
<evidence type="ECO:0000256" key="2">
    <source>
        <dbReference type="ARBA" id="ARBA00022630"/>
    </source>
</evidence>
<evidence type="ECO:0000256" key="3">
    <source>
        <dbReference type="ARBA" id="ARBA00022643"/>
    </source>
</evidence>
<evidence type="ECO:0000256" key="13">
    <source>
        <dbReference type="ARBA" id="ARBA00049456"/>
    </source>
</evidence>
<dbReference type="EC" id="1.14.14.21" evidence="9"/>
<dbReference type="InterPro" id="IPR009100">
    <property type="entry name" value="AcylCoA_DH/oxidase_NM_dom_sf"/>
</dbReference>
<evidence type="ECO:0000256" key="1">
    <source>
        <dbReference type="ARBA" id="ARBA00004496"/>
    </source>
</evidence>
<reference evidence="18" key="2">
    <citation type="submission" date="2021-09" db="EMBL/GenBank/DDBJ databases">
        <authorList>
            <person name="Gilroy R."/>
        </authorList>
    </citation>
    <scope>NUCLEOTIDE SEQUENCE</scope>
    <source>
        <strain evidence="18">ChiGjej5B5-22894</strain>
    </source>
</reference>
<evidence type="ECO:0000256" key="9">
    <source>
        <dbReference type="ARBA" id="ARBA00034328"/>
    </source>
</evidence>
<dbReference type="GO" id="GO:0008470">
    <property type="term" value="F:3-methylbutanoyl-CoA dehydrogenase activity"/>
    <property type="evidence" value="ECO:0007669"/>
    <property type="project" value="TreeGrafter"/>
</dbReference>
<gene>
    <name evidence="18" type="ORF">K8V81_06880</name>
</gene>
<keyword evidence="2" id="KW-0285">Flavoprotein</keyword>
<protein>
    <recommendedName>
        <fullName evidence="10">Dibenzothiophene monooxygenase</fullName>
        <ecNumber evidence="9">1.14.14.21</ecNumber>
    </recommendedName>
</protein>
<comment type="subcellular location">
    <subcellularLocation>
        <location evidence="1">Cytoplasm</location>
    </subcellularLocation>
</comment>
<keyword evidence="5" id="KW-0560">Oxidoreductase</keyword>
<feature type="domain" description="Acyl-CoA dehydrogenase/oxidase N-terminal" evidence="16">
    <location>
        <begin position="31"/>
        <end position="124"/>
    </location>
</feature>
<dbReference type="InterPro" id="IPR013786">
    <property type="entry name" value="AcylCoA_DH/ox_N"/>
</dbReference>
<organism evidence="18 19">
    <name type="scientific">Brachybacterium massiliense</name>
    <dbReference type="NCBI Taxonomy" id="1755098"/>
    <lineage>
        <taxon>Bacteria</taxon>
        <taxon>Bacillati</taxon>
        <taxon>Actinomycetota</taxon>
        <taxon>Actinomycetes</taxon>
        <taxon>Micrococcales</taxon>
        <taxon>Dermabacteraceae</taxon>
        <taxon>Brachybacterium</taxon>
    </lineage>
</organism>
<dbReference type="InterPro" id="IPR013107">
    <property type="entry name" value="Acyl-CoA_DH_C"/>
</dbReference>
<accession>A0A921SX48</accession>
<comment type="catalytic activity">
    <reaction evidence="13">
        <text>dibenzothiophene + 2 FMNH2 + 2 O2 = dibenzothiophene 5,5-dioxide + 2 FMN + 2 H2O + 2 H(+)</text>
        <dbReference type="Rhea" id="RHEA:49072"/>
        <dbReference type="ChEBI" id="CHEBI:15377"/>
        <dbReference type="ChEBI" id="CHEBI:15378"/>
        <dbReference type="ChEBI" id="CHEBI:15379"/>
        <dbReference type="ChEBI" id="CHEBI:23681"/>
        <dbReference type="ChEBI" id="CHEBI:57618"/>
        <dbReference type="ChEBI" id="CHEBI:58210"/>
        <dbReference type="ChEBI" id="CHEBI:90356"/>
        <dbReference type="EC" id="1.14.14.21"/>
    </reaction>
</comment>
<evidence type="ECO:0000256" key="5">
    <source>
        <dbReference type="ARBA" id="ARBA00023002"/>
    </source>
</evidence>
<evidence type="ECO:0000259" key="15">
    <source>
        <dbReference type="Pfam" id="PF02770"/>
    </source>
</evidence>
<dbReference type="EMBL" id="DYUE01000158">
    <property type="protein sequence ID" value="HJG91433.1"/>
    <property type="molecule type" value="Genomic_DNA"/>
</dbReference>
<dbReference type="Pfam" id="PF08028">
    <property type="entry name" value="Acyl-CoA_dh_2"/>
    <property type="match status" value="1"/>
</dbReference>
<dbReference type="Gene3D" id="1.10.540.10">
    <property type="entry name" value="Acyl-CoA dehydrogenase/oxidase, N-terminal domain"/>
    <property type="match status" value="1"/>
</dbReference>
<dbReference type="PANTHER" id="PTHR43884:SF12">
    <property type="entry name" value="ISOVALERYL-COA DEHYDROGENASE, MITOCHONDRIAL-RELATED"/>
    <property type="match status" value="1"/>
</dbReference>
<dbReference type="SUPFAM" id="SSF56645">
    <property type="entry name" value="Acyl-CoA dehydrogenase NM domain-like"/>
    <property type="match status" value="1"/>
</dbReference>
<comment type="similarity">
    <text evidence="8">Belongs to the DszC flavin monooxygenase family.</text>
</comment>
<evidence type="ECO:0000256" key="8">
    <source>
        <dbReference type="ARBA" id="ARBA00034317"/>
    </source>
</evidence>
<evidence type="ECO:0000256" key="12">
    <source>
        <dbReference type="ARBA" id="ARBA00048445"/>
    </source>
</evidence>
<dbReference type="AlphaFoldDB" id="A0A921SX48"/>
<dbReference type="Pfam" id="PF02771">
    <property type="entry name" value="Acyl-CoA_dh_N"/>
    <property type="match status" value="1"/>
</dbReference>
<evidence type="ECO:0000259" key="16">
    <source>
        <dbReference type="Pfam" id="PF02771"/>
    </source>
</evidence>
<keyword evidence="6" id="KW-0503">Monooxygenase</keyword>
<comment type="caution">
    <text evidence="18">The sequence shown here is derived from an EMBL/GenBank/DDBJ whole genome shotgun (WGS) entry which is preliminary data.</text>
</comment>
<dbReference type="Pfam" id="PF02770">
    <property type="entry name" value="Acyl-CoA_dh_M"/>
    <property type="match status" value="1"/>
</dbReference>
<dbReference type="InterPro" id="IPR046373">
    <property type="entry name" value="Acyl-CoA_Oxase/DH_mid-dom_sf"/>
</dbReference>
<evidence type="ECO:0000256" key="4">
    <source>
        <dbReference type="ARBA" id="ARBA00022741"/>
    </source>
</evidence>
<evidence type="ECO:0000256" key="14">
    <source>
        <dbReference type="SAM" id="MobiDB-lite"/>
    </source>
</evidence>
<dbReference type="SUPFAM" id="SSF47203">
    <property type="entry name" value="Acyl-CoA dehydrogenase C-terminal domain-like"/>
    <property type="match status" value="1"/>
</dbReference>
<dbReference type="PIRSF" id="PIRSF016578">
    <property type="entry name" value="HsaA"/>
    <property type="match status" value="1"/>
</dbReference>
<keyword evidence="3" id="KW-0288">FMN</keyword>
<evidence type="ECO:0000313" key="18">
    <source>
        <dbReference type="EMBL" id="HJG91433.1"/>
    </source>
</evidence>
<dbReference type="InterPro" id="IPR036250">
    <property type="entry name" value="AcylCo_DH-like_C"/>
</dbReference>
<sequence length="422" mass="46090">MAETLYDLPPLADSSAARFDEQAWQDLLADAAAQVRQREDEHRLPRELLTRVLDLGLGRARVPVAQGGLGWSLRTTIERLIELAAADSHLAHVFRGHLVLLEEVALFAEPAVREEWFARAVAGDFIGNAQSEQTATLEVTTTLRRDGERYLLSGTKYYTTGSIYADWIDLVATTEDGEIALVTVSTDQVGVVCEDDWDGFGQQLTGTGTTRFVDAEVELRDVRGSERSTAQGQLRQGLFQLVLLAVLAGIGQASVDAAVTYVKGRRRLFGRFGETEVREDPLVQDTVGSAASGAFAARTLVTAVAETWDRLIEDHRLGLATEEDFREGKRDVFRIQGEVVDRVLALTTEIFEVGGASQVTARHGFDRFWRHARTVASHNPARQRRRLIGAHALGVEASAEQFGDVSPAASSPSPSPVSSPTP</sequence>
<evidence type="ECO:0000256" key="10">
    <source>
        <dbReference type="ARBA" id="ARBA00034345"/>
    </source>
</evidence>
<proteinExistence type="inferred from homology"/>
<reference evidence="18" key="1">
    <citation type="journal article" date="2021" name="PeerJ">
        <title>Extensive microbial diversity within the chicken gut microbiome revealed by metagenomics and culture.</title>
        <authorList>
            <person name="Gilroy R."/>
            <person name="Ravi A."/>
            <person name="Getino M."/>
            <person name="Pursley I."/>
            <person name="Horton D.L."/>
            <person name="Alikhan N.F."/>
            <person name="Baker D."/>
            <person name="Gharbi K."/>
            <person name="Hall N."/>
            <person name="Watson M."/>
            <person name="Adriaenssens E.M."/>
            <person name="Foster-Nyarko E."/>
            <person name="Jarju S."/>
            <person name="Secka A."/>
            <person name="Antonio M."/>
            <person name="Oren A."/>
            <person name="Chaudhuri R.R."/>
            <person name="La Ragione R."/>
            <person name="Hildebrand F."/>
            <person name="Pallen M.J."/>
        </authorList>
    </citation>
    <scope>NUCLEOTIDE SEQUENCE</scope>
    <source>
        <strain evidence="18">ChiGjej5B5-22894</strain>
    </source>
</reference>
<evidence type="ECO:0000259" key="17">
    <source>
        <dbReference type="Pfam" id="PF08028"/>
    </source>
</evidence>
<dbReference type="InterPro" id="IPR037069">
    <property type="entry name" value="AcylCoA_DH/ox_N_sf"/>
</dbReference>
<comment type="pathway">
    <text evidence="7">Sulfur metabolism; dibenzothiophene degradation.</text>
</comment>
<dbReference type="GO" id="GO:0004497">
    <property type="term" value="F:monooxygenase activity"/>
    <property type="evidence" value="ECO:0007669"/>
    <property type="project" value="UniProtKB-KW"/>
</dbReference>
<dbReference type="Proteomes" id="UP000742460">
    <property type="component" value="Unassembled WGS sequence"/>
</dbReference>
<dbReference type="Gene3D" id="2.40.110.10">
    <property type="entry name" value="Butyryl-CoA Dehydrogenase, subunit A, domain 2"/>
    <property type="match status" value="1"/>
</dbReference>